<dbReference type="PANTHER" id="PTHR47893">
    <property type="entry name" value="REGULATORY PROTEIN PCHR"/>
    <property type="match status" value="1"/>
</dbReference>
<dbReference type="InterPro" id="IPR018062">
    <property type="entry name" value="HTH_AraC-typ_CS"/>
</dbReference>
<dbReference type="PROSITE" id="PS00041">
    <property type="entry name" value="HTH_ARAC_FAMILY_1"/>
    <property type="match status" value="1"/>
</dbReference>
<dbReference type="GO" id="GO:0043565">
    <property type="term" value="F:sequence-specific DNA binding"/>
    <property type="evidence" value="ECO:0007669"/>
    <property type="project" value="InterPro"/>
</dbReference>
<dbReference type="SUPFAM" id="SSF46689">
    <property type="entry name" value="Homeodomain-like"/>
    <property type="match status" value="1"/>
</dbReference>
<dbReference type="AlphaFoldDB" id="A0A6S6R4V1"/>
<dbReference type="PANTHER" id="PTHR47893:SF1">
    <property type="entry name" value="REGULATORY PROTEIN PCHR"/>
    <property type="match status" value="1"/>
</dbReference>
<evidence type="ECO:0000256" key="3">
    <source>
        <dbReference type="ARBA" id="ARBA00023163"/>
    </source>
</evidence>
<evidence type="ECO:0000256" key="2">
    <source>
        <dbReference type="ARBA" id="ARBA00023125"/>
    </source>
</evidence>
<dbReference type="EMBL" id="AP023367">
    <property type="protein sequence ID" value="BCJ94088.1"/>
    <property type="molecule type" value="Genomic_DNA"/>
</dbReference>
<reference evidence="4 5" key="1">
    <citation type="journal article" date="2016" name="Int. J. Syst. Evol. Microbiol.">
        <title>Descriptions of Anaerotaenia torta gen. nov., sp. nov. and Anaerocolumna cellulosilytica gen. nov., sp. nov. isolated from a methanogenic reactor of cattle waste.</title>
        <authorList>
            <person name="Uek A."/>
            <person name="Ohtaki Y."/>
            <person name="Kaku N."/>
            <person name="Ueki K."/>
        </authorList>
    </citation>
    <scope>NUCLEOTIDE SEQUENCE [LARGE SCALE GENOMIC DNA]</scope>
    <source>
        <strain evidence="4 5">SN021</strain>
    </source>
</reference>
<keyword evidence="5" id="KW-1185">Reference proteome</keyword>
<dbReference type="PROSITE" id="PS01124">
    <property type="entry name" value="HTH_ARAC_FAMILY_2"/>
    <property type="match status" value="1"/>
</dbReference>
<protein>
    <submittedName>
        <fullName evidence="4">AraC family transcriptional regulator</fullName>
    </submittedName>
</protein>
<dbReference type="InterPro" id="IPR018060">
    <property type="entry name" value="HTH_AraC"/>
</dbReference>
<name>A0A6S6R4V1_9FIRM</name>
<dbReference type="RefSeq" id="WP_184094444.1">
    <property type="nucleotide sequence ID" value="NZ_AP023367.1"/>
</dbReference>
<keyword evidence="1" id="KW-0805">Transcription regulation</keyword>
<dbReference type="Gene3D" id="1.10.10.60">
    <property type="entry name" value="Homeodomain-like"/>
    <property type="match status" value="2"/>
</dbReference>
<dbReference type="GO" id="GO:0003700">
    <property type="term" value="F:DNA-binding transcription factor activity"/>
    <property type="evidence" value="ECO:0007669"/>
    <property type="project" value="InterPro"/>
</dbReference>
<dbReference type="InterPro" id="IPR009057">
    <property type="entry name" value="Homeodomain-like_sf"/>
</dbReference>
<dbReference type="KEGG" id="acel:acsn021_16570"/>
<evidence type="ECO:0000313" key="4">
    <source>
        <dbReference type="EMBL" id="BCJ94088.1"/>
    </source>
</evidence>
<dbReference type="SMART" id="SM00342">
    <property type="entry name" value="HTH_ARAC"/>
    <property type="match status" value="1"/>
</dbReference>
<accession>A0A6S6R4V1</accession>
<dbReference type="Pfam" id="PF12833">
    <property type="entry name" value="HTH_18"/>
    <property type="match status" value="1"/>
</dbReference>
<evidence type="ECO:0000256" key="1">
    <source>
        <dbReference type="ARBA" id="ARBA00023015"/>
    </source>
</evidence>
<dbReference type="InterPro" id="IPR053142">
    <property type="entry name" value="PchR_regulatory_protein"/>
</dbReference>
<gene>
    <name evidence="4" type="ORF">acsn021_16570</name>
</gene>
<proteinExistence type="predicted"/>
<dbReference type="Proteomes" id="UP000515561">
    <property type="component" value="Chromosome"/>
</dbReference>
<evidence type="ECO:0000313" key="5">
    <source>
        <dbReference type="Proteomes" id="UP000515561"/>
    </source>
</evidence>
<keyword evidence="3" id="KW-0804">Transcription</keyword>
<organism evidence="4 5">
    <name type="scientific">Anaerocolumna cellulosilytica</name>
    <dbReference type="NCBI Taxonomy" id="433286"/>
    <lineage>
        <taxon>Bacteria</taxon>
        <taxon>Bacillati</taxon>
        <taxon>Bacillota</taxon>
        <taxon>Clostridia</taxon>
        <taxon>Lachnospirales</taxon>
        <taxon>Lachnospiraceae</taxon>
        <taxon>Anaerocolumna</taxon>
    </lineage>
</organism>
<sequence length="327" mass="37760">MNTTISPATGPIGLHSMAVQMGFIPRPFGNGIIYDLPRQLGDGWLTHFHIEDGFFVSSVWFTPFVDLTYTFSGADTFLWILGIDTGDIVISRQGKSVKHCTSRIHFIPHTGKNLRITFPAGIHVCFTSLMLTESVWSDRDGFFRGLMDISIEKIKNWKEEIYNTEDILLLLEQVKWAARNGRQPLSYYRFKVGELFSFIETNLNNVWLHNQNRRYHVTWENEQKIHRIKAILDLDILNPPSLEKLSMGEAISTSKLRRCFKSLFHITIMEYIHIEKMKKALLLLADDELSIKNIAALCGYESPGKFSGAFKKVHRITPREYRKVYNL</sequence>
<keyword evidence="2" id="KW-0238">DNA-binding</keyword>